<accession>A0AA40KTC0</accession>
<keyword evidence="4" id="KW-1185">Reference proteome</keyword>
<dbReference type="Proteomes" id="UP001177670">
    <property type="component" value="Unassembled WGS sequence"/>
</dbReference>
<comment type="caution">
    <text evidence="3">The sequence shown here is derived from an EMBL/GenBank/DDBJ whole genome shotgun (WGS) entry which is preliminary data.</text>
</comment>
<name>A0AA40KTC0_9HYME</name>
<evidence type="ECO:0000313" key="4">
    <source>
        <dbReference type="Proteomes" id="UP001177670"/>
    </source>
</evidence>
<evidence type="ECO:0000256" key="1">
    <source>
        <dbReference type="SAM" id="MobiDB-lite"/>
    </source>
</evidence>
<feature type="non-terminal residue" evidence="3">
    <location>
        <position position="177"/>
    </location>
</feature>
<evidence type="ECO:0000313" key="3">
    <source>
        <dbReference type="EMBL" id="KAK1132030.1"/>
    </source>
</evidence>
<reference evidence="3" key="1">
    <citation type="submission" date="2021-10" db="EMBL/GenBank/DDBJ databases">
        <title>Melipona bicolor Genome sequencing and assembly.</title>
        <authorList>
            <person name="Araujo N.S."/>
            <person name="Arias M.C."/>
        </authorList>
    </citation>
    <scope>NUCLEOTIDE SEQUENCE</scope>
    <source>
        <strain evidence="3">USP_2M_L1-L4_2017</strain>
        <tissue evidence="3">Whole body</tissue>
    </source>
</reference>
<organism evidence="3 4">
    <name type="scientific">Melipona bicolor</name>
    <dbReference type="NCBI Taxonomy" id="60889"/>
    <lineage>
        <taxon>Eukaryota</taxon>
        <taxon>Metazoa</taxon>
        <taxon>Ecdysozoa</taxon>
        <taxon>Arthropoda</taxon>
        <taxon>Hexapoda</taxon>
        <taxon>Insecta</taxon>
        <taxon>Pterygota</taxon>
        <taxon>Neoptera</taxon>
        <taxon>Endopterygota</taxon>
        <taxon>Hymenoptera</taxon>
        <taxon>Apocrita</taxon>
        <taxon>Aculeata</taxon>
        <taxon>Apoidea</taxon>
        <taxon>Anthophila</taxon>
        <taxon>Apidae</taxon>
        <taxon>Melipona</taxon>
    </lineage>
</organism>
<feature type="region of interest" description="Disordered" evidence="1">
    <location>
        <begin position="1"/>
        <end position="39"/>
    </location>
</feature>
<proteinExistence type="predicted"/>
<keyword evidence="2" id="KW-0812">Transmembrane</keyword>
<feature type="transmembrane region" description="Helical" evidence="2">
    <location>
        <begin position="71"/>
        <end position="97"/>
    </location>
</feature>
<dbReference type="EMBL" id="JAHYIQ010000005">
    <property type="protein sequence ID" value="KAK1132030.1"/>
    <property type="molecule type" value="Genomic_DNA"/>
</dbReference>
<keyword evidence="2" id="KW-0472">Membrane</keyword>
<protein>
    <submittedName>
        <fullName evidence="3">Uncharacterized protein</fullName>
    </submittedName>
</protein>
<sequence length="177" mass="20549">MIFSDANLEDEEESIRERKVRDKKEEGVKTRKKRMAKRNTSLWKKNRKKRGEDTEAATRGGDLWWDYRWRYFFITVSPGCFSFLFFVVPTRFGWLALSRLVLRSTSSVFPSSTLSISPYDATVYTLCSMLRSARGGLYLNNIHELRYTRQIYCSDTRGFSEAPEPTITPLLSSSLAT</sequence>
<evidence type="ECO:0000256" key="2">
    <source>
        <dbReference type="SAM" id="Phobius"/>
    </source>
</evidence>
<gene>
    <name evidence="3" type="ORF">K0M31_016171</name>
</gene>
<feature type="compositionally biased region" description="Basic and acidic residues" evidence="1">
    <location>
        <begin position="15"/>
        <end position="29"/>
    </location>
</feature>
<keyword evidence="2" id="KW-1133">Transmembrane helix</keyword>
<dbReference type="AlphaFoldDB" id="A0AA40KTC0"/>